<reference evidence="5" key="1">
    <citation type="submission" date="2022-11" db="UniProtKB">
        <authorList>
            <consortium name="WormBaseParasite"/>
        </authorList>
    </citation>
    <scope>IDENTIFICATION</scope>
</reference>
<comment type="similarity">
    <text evidence="1">Belongs to the RIPOR family.</text>
</comment>
<dbReference type="WBParaSite" id="scaffold8804_cov347.g13383">
    <property type="protein sequence ID" value="scaffold8804_cov347.g13383"/>
    <property type="gene ID" value="scaffold8804_cov347.g13383"/>
</dbReference>
<feature type="domain" description="FAM65 N-terminal" evidence="3">
    <location>
        <begin position="1"/>
        <end position="158"/>
    </location>
</feature>
<evidence type="ECO:0000313" key="5">
    <source>
        <dbReference type="WBParaSite" id="scaffold8804_cov347.g13383"/>
    </source>
</evidence>
<dbReference type="AlphaFoldDB" id="A0A915NBE7"/>
<feature type="region of interest" description="Disordered" evidence="2">
    <location>
        <begin position="301"/>
        <end position="389"/>
    </location>
</feature>
<feature type="compositionally biased region" description="Low complexity" evidence="2">
    <location>
        <begin position="344"/>
        <end position="355"/>
    </location>
</feature>
<feature type="compositionally biased region" description="Basic and acidic residues" evidence="2">
    <location>
        <begin position="301"/>
        <end position="316"/>
    </location>
</feature>
<feature type="region of interest" description="Disordered" evidence="2">
    <location>
        <begin position="152"/>
        <end position="193"/>
    </location>
</feature>
<protein>
    <submittedName>
        <fullName evidence="5">FAM65 N-terminal domain-containing protein</fullName>
    </submittedName>
</protein>
<evidence type="ECO:0000259" key="3">
    <source>
        <dbReference type="Pfam" id="PF15903"/>
    </source>
</evidence>
<feature type="compositionally biased region" description="Polar residues" evidence="2">
    <location>
        <begin position="482"/>
        <end position="496"/>
    </location>
</feature>
<dbReference type="PANTHER" id="PTHR15829:SF13">
    <property type="entry name" value="FAM65 N-TERMINAL DOMAIN-CONTAINING PROTEIN"/>
    <property type="match status" value="1"/>
</dbReference>
<evidence type="ECO:0000256" key="1">
    <source>
        <dbReference type="ARBA" id="ARBA00005744"/>
    </source>
</evidence>
<keyword evidence="4" id="KW-1185">Reference proteome</keyword>
<dbReference type="InterPro" id="IPR031780">
    <property type="entry name" value="FAM65_N"/>
</dbReference>
<evidence type="ECO:0000313" key="4">
    <source>
        <dbReference type="Proteomes" id="UP000887561"/>
    </source>
</evidence>
<dbReference type="Pfam" id="PF15903">
    <property type="entry name" value="PL48"/>
    <property type="match status" value="1"/>
</dbReference>
<dbReference type="InterPro" id="IPR026136">
    <property type="entry name" value="RIPOR3"/>
</dbReference>
<feature type="compositionally biased region" description="Low complexity" evidence="2">
    <location>
        <begin position="378"/>
        <end position="389"/>
    </location>
</feature>
<name>A0A915NBE7_MELJA</name>
<dbReference type="Proteomes" id="UP000887561">
    <property type="component" value="Unplaced"/>
</dbReference>
<feature type="compositionally biased region" description="Basic and acidic residues" evidence="2">
    <location>
        <begin position="274"/>
        <end position="284"/>
    </location>
</feature>
<evidence type="ECO:0000256" key="2">
    <source>
        <dbReference type="SAM" id="MobiDB-lite"/>
    </source>
</evidence>
<sequence>MGAIEAEACGMLGKLQFHVQAIIGFARICTGDVFEVCIRHGHQRWRTRGKTQPDRSQRWDLQPPIASIQVLWNVPVQVRVLEIGFLRARCLSERQFDPAKFAAAQPQLVTMNLNSSGSLKLRLVVTWLPLLSSNLPSQFNNILNQKQLQAKENGFNNNNNNHHHTSLSQQNSLAQRPEPPERSAINSKLRQHQSQVLLSSVNNNNQKTQQNGANVHQPSEHSPSSITTNGTNVENGPATKVCLRDKKRQREQRLKLGASVGAALGGGGGGISRESSKTEKDKWRCSSTTLLDEVYKDLSKSIPTIDDRGGHDKSSLDRQTASDWRKSVSLAQIPSSRSMEIEQNSNSLKSSNRNKSQYRLEVEEPEEPEDPKSRDLHSPTSQTTSSSYTKEISEFQSALHTVDALLDMIECLRVYLAKLRPSEFTELVAFEAAMLNWEACLKLNRSGILCQLDNFTGKTENNKKRQNSIQLKKQKHRLATGNLNLINNHSSNTTLFSNENRGNNNNSQQQHSPSTASDHTEDNDGCVAGTSTIKYEQRHQQHVLDHM</sequence>
<feature type="compositionally biased region" description="Polar residues" evidence="2">
    <location>
        <begin position="329"/>
        <end position="343"/>
    </location>
</feature>
<organism evidence="4 5">
    <name type="scientific">Meloidogyne javanica</name>
    <name type="common">Root-knot nematode worm</name>
    <dbReference type="NCBI Taxonomy" id="6303"/>
    <lineage>
        <taxon>Eukaryota</taxon>
        <taxon>Metazoa</taxon>
        <taxon>Ecdysozoa</taxon>
        <taxon>Nematoda</taxon>
        <taxon>Chromadorea</taxon>
        <taxon>Rhabditida</taxon>
        <taxon>Tylenchina</taxon>
        <taxon>Tylenchomorpha</taxon>
        <taxon>Tylenchoidea</taxon>
        <taxon>Meloidogynidae</taxon>
        <taxon>Meloidogyninae</taxon>
        <taxon>Meloidogyne</taxon>
        <taxon>Meloidogyne incognita group</taxon>
    </lineage>
</organism>
<feature type="region of interest" description="Disordered" evidence="2">
    <location>
        <begin position="205"/>
        <end position="284"/>
    </location>
</feature>
<proteinExistence type="inferred from homology"/>
<feature type="region of interest" description="Disordered" evidence="2">
    <location>
        <begin position="482"/>
        <end position="527"/>
    </location>
</feature>
<dbReference type="PANTHER" id="PTHR15829">
    <property type="entry name" value="PROTEIN KINASE PKN/PRK1, EFFECTOR"/>
    <property type="match status" value="1"/>
</dbReference>
<feature type="compositionally biased region" description="Low complexity" evidence="2">
    <location>
        <begin position="497"/>
        <end position="514"/>
    </location>
</feature>
<accession>A0A915NBE7</accession>
<feature type="compositionally biased region" description="Polar residues" evidence="2">
    <location>
        <begin position="207"/>
        <end position="234"/>
    </location>
</feature>